<name>A0ABT4H2S1_PAEAL</name>
<sequence>MMRRFMWLSNSKRDVLKWDISMYCKAYFDKVAPVFKNIDEDAANAADLYLETVGSGQYNPDIGNEADITTDAHDYGISYAISMDLMKYNVRLMSIATLYQFWEQQVRKFLYEELIERNHENIKFKDFCTNIGTIKEEFRKCDVNLQDLEVWEKIDELRILQNVVKHGDGNARKKLQRIKPDFFRQIDEETSAIDYHFTTLNEQVLNVSDDELTVYSEALMEFWDELPERMYVQTPQS</sequence>
<protein>
    <submittedName>
        <fullName evidence="1">Uncharacterized protein</fullName>
    </submittedName>
</protein>
<evidence type="ECO:0000313" key="2">
    <source>
        <dbReference type="Proteomes" id="UP001527181"/>
    </source>
</evidence>
<dbReference type="Proteomes" id="UP001527181">
    <property type="component" value="Unassembled WGS sequence"/>
</dbReference>
<proteinExistence type="predicted"/>
<dbReference type="RefSeq" id="WP_268600188.1">
    <property type="nucleotide sequence ID" value="NZ_JAMDNP010000050.1"/>
</dbReference>
<keyword evidence="2" id="KW-1185">Reference proteome</keyword>
<comment type="caution">
    <text evidence="1">The sequence shown here is derived from an EMBL/GenBank/DDBJ whole genome shotgun (WGS) entry which is preliminary data.</text>
</comment>
<dbReference type="EMBL" id="JAMDNP010000050">
    <property type="protein sequence ID" value="MCY9763199.1"/>
    <property type="molecule type" value="Genomic_DNA"/>
</dbReference>
<reference evidence="1 2" key="1">
    <citation type="submission" date="2022-05" db="EMBL/GenBank/DDBJ databases">
        <title>Genome Sequencing of Bee-Associated Microbes.</title>
        <authorList>
            <person name="Dunlap C."/>
        </authorList>
    </citation>
    <scope>NUCLEOTIDE SEQUENCE [LARGE SCALE GENOMIC DNA]</scope>
    <source>
        <strain evidence="1 2">NRRL B-04010</strain>
    </source>
</reference>
<evidence type="ECO:0000313" key="1">
    <source>
        <dbReference type="EMBL" id="MCY9763199.1"/>
    </source>
</evidence>
<accession>A0ABT4H2S1</accession>
<organism evidence="1 2">
    <name type="scientific">Paenibacillus alvei</name>
    <name type="common">Bacillus alvei</name>
    <dbReference type="NCBI Taxonomy" id="44250"/>
    <lineage>
        <taxon>Bacteria</taxon>
        <taxon>Bacillati</taxon>
        <taxon>Bacillota</taxon>
        <taxon>Bacilli</taxon>
        <taxon>Bacillales</taxon>
        <taxon>Paenibacillaceae</taxon>
        <taxon>Paenibacillus</taxon>
    </lineage>
</organism>
<gene>
    <name evidence="1" type="ORF">M5X12_21945</name>
</gene>